<dbReference type="GO" id="GO:0009734">
    <property type="term" value="P:auxin-activated signaling pathway"/>
    <property type="evidence" value="ECO:0007669"/>
    <property type="project" value="UniProtKB-KW"/>
</dbReference>
<gene>
    <name evidence="8" type="ORF">AMTR_s00024p00214860</name>
</gene>
<dbReference type="KEGG" id="atr:18439387"/>
<dbReference type="HOGENOM" id="CLU_048356_1_0_1"/>
<name>W1PMH1_AMBTC</name>
<keyword evidence="9" id="KW-1185">Reference proteome</keyword>
<evidence type="ECO:0000313" key="8">
    <source>
        <dbReference type="EMBL" id="ERN11197.1"/>
    </source>
</evidence>
<dbReference type="InterPro" id="IPR039621">
    <property type="entry name" value="BG1-like"/>
</dbReference>
<keyword evidence="5" id="KW-0472">Membrane</keyword>
<evidence type="ECO:0000256" key="3">
    <source>
        <dbReference type="ARBA" id="ARBA00022448"/>
    </source>
</evidence>
<evidence type="ECO:0000256" key="2">
    <source>
        <dbReference type="ARBA" id="ARBA00010067"/>
    </source>
</evidence>
<comment type="subcellular location">
    <subcellularLocation>
        <location evidence="1">Cell membrane</location>
    </subcellularLocation>
</comment>
<dbReference type="AlphaFoldDB" id="W1PMH1"/>
<dbReference type="OrthoDB" id="680041at2759"/>
<reference evidence="9" key="1">
    <citation type="journal article" date="2013" name="Science">
        <title>The Amborella genome and the evolution of flowering plants.</title>
        <authorList>
            <consortium name="Amborella Genome Project"/>
        </authorList>
    </citation>
    <scope>NUCLEOTIDE SEQUENCE [LARGE SCALE GENOMIC DNA]</scope>
</reference>
<evidence type="ECO:0000256" key="7">
    <source>
        <dbReference type="SAM" id="MobiDB-lite"/>
    </source>
</evidence>
<accession>W1PMH1</accession>
<proteinExistence type="inferred from homology"/>
<evidence type="ECO:0000256" key="1">
    <source>
        <dbReference type="ARBA" id="ARBA00004236"/>
    </source>
</evidence>
<dbReference type="Proteomes" id="UP000017836">
    <property type="component" value="Unassembled WGS sequence"/>
</dbReference>
<dbReference type="PANTHER" id="PTHR33541:SF28">
    <property type="entry name" value="PROTEIN BIG GRAIN 1-LIKE A"/>
    <property type="match status" value="1"/>
</dbReference>
<dbReference type="Gramene" id="ERN11197">
    <property type="protein sequence ID" value="ERN11197"/>
    <property type="gene ID" value="AMTR_s00024p00214860"/>
</dbReference>
<evidence type="ECO:0000256" key="6">
    <source>
        <dbReference type="ARBA" id="ARBA00023294"/>
    </source>
</evidence>
<sequence>MDRWSYSEKLERESRHAHRNRNPSFSSALLDAIYKSTEEDQHLVFYKNAIKPHINQSFFEPANVHQSAVKRSHKAEKIVEKRVEKTKPRRKATQLGVFEAEHYYETLLYGRDHHNNISSSSDTSDSATNYGFSSSEAESAWSRRSDPSSRKSSKSPSTQFLGVSKEEVAEKKAIKSRASKLYGDFKKVKQPISPGNRLASFLNSLFSSAEKAKKAKLARVETDFRACENKPPPLPSSSTCSSASSYSRSCLSKTPSSRGKSGPNGVRRSVRFYMPEETAELTTSATVRRSVKFYVPGEAPELTESDAFRVPFHEKLKLHFMEKSQKVEAGKELFNEYQKKSEIIKEVIMRDFVDSRERELGLEEEEDDDTESCSSSDLFELENLAAVGIDRYQKELPVYETTDLGTNQAIAKGFLL</sequence>
<dbReference type="eggNOG" id="ENOG502QWFY">
    <property type="taxonomic scope" value="Eukaryota"/>
</dbReference>
<keyword evidence="4" id="KW-1003">Cell membrane</keyword>
<keyword evidence="6" id="KW-0927">Auxin signaling pathway</keyword>
<feature type="region of interest" description="Disordered" evidence="7">
    <location>
        <begin position="1"/>
        <end position="22"/>
    </location>
</feature>
<dbReference type="EMBL" id="KI392710">
    <property type="protein sequence ID" value="ERN11197.1"/>
    <property type="molecule type" value="Genomic_DNA"/>
</dbReference>
<evidence type="ECO:0008006" key="10">
    <source>
        <dbReference type="Google" id="ProtNLM"/>
    </source>
</evidence>
<feature type="compositionally biased region" description="Basic and acidic residues" evidence="7">
    <location>
        <begin position="1"/>
        <end position="14"/>
    </location>
</feature>
<feature type="region of interest" description="Disordered" evidence="7">
    <location>
        <begin position="136"/>
        <end position="162"/>
    </location>
</feature>
<protein>
    <recommendedName>
        <fullName evidence="10">Protein BIG GRAIN 1-like A</fullName>
    </recommendedName>
</protein>
<organism evidence="8 9">
    <name type="scientific">Amborella trichopoda</name>
    <dbReference type="NCBI Taxonomy" id="13333"/>
    <lineage>
        <taxon>Eukaryota</taxon>
        <taxon>Viridiplantae</taxon>
        <taxon>Streptophyta</taxon>
        <taxon>Embryophyta</taxon>
        <taxon>Tracheophyta</taxon>
        <taxon>Spermatophyta</taxon>
        <taxon>Magnoliopsida</taxon>
        <taxon>Amborellales</taxon>
        <taxon>Amborellaceae</taxon>
        <taxon>Amborella</taxon>
    </lineage>
</organism>
<evidence type="ECO:0000313" key="9">
    <source>
        <dbReference type="Proteomes" id="UP000017836"/>
    </source>
</evidence>
<dbReference type="GO" id="GO:0005886">
    <property type="term" value="C:plasma membrane"/>
    <property type="evidence" value="ECO:0007669"/>
    <property type="project" value="UniProtKB-SubCell"/>
</dbReference>
<evidence type="ECO:0000256" key="5">
    <source>
        <dbReference type="ARBA" id="ARBA00023136"/>
    </source>
</evidence>
<dbReference type="STRING" id="13333.W1PMH1"/>
<evidence type="ECO:0000256" key="4">
    <source>
        <dbReference type="ARBA" id="ARBA00022475"/>
    </source>
</evidence>
<dbReference type="PANTHER" id="PTHR33541">
    <property type="entry name" value="PROTEIN BIG GRAIN 1-LIKE A-RELATED"/>
    <property type="match status" value="1"/>
</dbReference>
<keyword evidence="3" id="KW-0813">Transport</keyword>
<comment type="similarity">
    <text evidence="2">Belongs to the BIG GRAIN 1 (BG1) plant protein family.</text>
</comment>
<dbReference type="OMA" id="NTHIPEI"/>